<accession>A0ABR7T9M4</accession>
<dbReference type="PANTHER" id="PTHR43420">
    <property type="entry name" value="ACETYLTRANSFERASE"/>
    <property type="match status" value="1"/>
</dbReference>
<name>A0ABR7T9M4_9LACT</name>
<sequence>MIRTAEISDIEQLVEWVWIILEDMELSLLKTMDTETLKTMIKKAMESKDYRYSYQRALVCIRDGEMAGACFGYKGELEPVIDDPFNKLLSEAGIEEELFKDSETVSGEWYLDSLVTDKKFRGKGVATELLEALPTIAKAENEPFIGLNCDKENQKAQKLYLKMGFEKVWDCKLGDHLYDHMQLKIN</sequence>
<dbReference type="PANTHER" id="PTHR43420:SF52">
    <property type="entry name" value="N-ACETYLTRANSFERASE YODP"/>
    <property type="match status" value="1"/>
</dbReference>
<protein>
    <submittedName>
        <fullName evidence="4">GNAT family N-acetyltransferase</fullName>
    </submittedName>
</protein>
<dbReference type="Gene3D" id="3.40.630.30">
    <property type="match status" value="1"/>
</dbReference>
<dbReference type="SUPFAM" id="SSF55729">
    <property type="entry name" value="Acyl-CoA N-acyltransferases (Nat)"/>
    <property type="match status" value="1"/>
</dbReference>
<evidence type="ECO:0000259" key="3">
    <source>
        <dbReference type="PROSITE" id="PS51186"/>
    </source>
</evidence>
<evidence type="ECO:0000256" key="1">
    <source>
        <dbReference type="ARBA" id="ARBA00022679"/>
    </source>
</evidence>
<dbReference type="RefSeq" id="WP_034537339.1">
    <property type="nucleotide sequence ID" value="NZ_JAMAYM010000001.1"/>
</dbReference>
<dbReference type="Proteomes" id="UP000638836">
    <property type="component" value="Unassembled WGS sequence"/>
</dbReference>
<gene>
    <name evidence="4" type="ORF">GLO26_00880</name>
</gene>
<keyword evidence="5" id="KW-1185">Reference proteome</keyword>
<evidence type="ECO:0000313" key="4">
    <source>
        <dbReference type="EMBL" id="MBC9824382.1"/>
    </source>
</evidence>
<dbReference type="PROSITE" id="PS51186">
    <property type="entry name" value="GNAT"/>
    <property type="match status" value="1"/>
</dbReference>
<evidence type="ECO:0000256" key="2">
    <source>
        <dbReference type="ARBA" id="ARBA00023315"/>
    </source>
</evidence>
<comment type="caution">
    <text evidence="4">The sequence shown here is derived from an EMBL/GenBank/DDBJ whole genome shotgun (WGS) entry which is preliminary data.</text>
</comment>
<keyword evidence="2" id="KW-0012">Acyltransferase</keyword>
<organism evidence="4 5">
    <name type="scientific">Carnobacterium inhibens</name>
    <dbReference type="NCBI Taxonomy" id="147709"/>
    <lineage>
        <taxon>Bacteria</taxon>
        <taxon>Bacillati</taxon>
        <taxon>Bacillota</taxon>
        <taxon>Bacilli</taxon>
        <taxon>Lactobacillales</taxon>
        <taxon>Carnobacteriaceae</taxon>
        <taxon>Carnobacterium</taxon>
    </lineage>
</organism>
<dbReference type="Pfam" id="PF00583">
    <property type="entry name" value="Acetyltransf_1"/>
    <property type="match status" value="1"/>
</dbReference>
<dbReference type="InterPro" id="IPR016181">
    <property type="entry name" value="Acyl_CoA_acyltransferase"/>
</dbReference>
<dbReference type="InterPro" id="IPR000182">
    <property type="entry name" value="GNAT_dom"/>
</dbReference>
<dbReference type="CDD" id="cd04301">
    <property type="entry name" value="NAT_SF"/>
    <property type="match status" value="1"/>
</dbReference>
<dbReference type="EMBL" id="WNJQ01000001">
    <property type="protein sequence ID" value="MBC9824382.1"/>
    <property type="molecule type" value="Genomic_DNA"/>
</dbReference>
<dbReference type="InterPro" id="IPR050680">
    <property type="entry name" value="YpeA/RimI_acetyltransf"/>
</dbReference>
<feature type="domain" description="N-acetyltransferase" evidence="3">
    <location>
        <begin position="1"/>
        <end position="186"/>
    </location>
</feature>
<keyword evidence="1" id="KW-0808">Transferase</keyword>
<evidence type="ECO:0000313" key="5">
    <source>
        <dbReference type="Proteomes" id="UP000638836"/>
    </source>
</evidence>
<reference evidence="4 5" key="1">
    <citation type="journal article" date="2020" name="Microorganisms">
        <title>New Insight into Antimicrobial Compounds from Food and Marine-Sourced Carnobacterium Species through Phenotype and Genome Analyses.</title>
        <authorList>
            <person name="Begrem S."/>
            <person name="Ivaniuk F."/>
            <person name="Gigout-Chevalier F."/>
            <person name="Kolypczuk L."/>
            <person name="Bonnetot S."/>
            <person name="Leroi F."/>
            <person name="Grovel O."/>
            <person name="Delbarre-Ladrat C."/>
            <person name="Passerini D."/>
        </authorList>
    </citation>
    <scope>NUCLEOTIDE SEQUENCE [LARGE SCALE GENOMIC DNA]</scope>
    <source>
        <strain evidence="4 5">MIP2551</strain>
    </source>
</reference>
<proteinExistence type="predicted"/>